<evidence type="ECO:0000313" key="3">
    <source>
        <dbReference type="Proteomes" id="UP001153076"/>
    </source>
</evidence>
<evidence type="ECO:0000256" key="1">
    <source>
        <dbReference type="SAM" id="MobiDB-lite"/>
    </source>
</evidence>
<proteinExistence type="predicted"/>
<reference evidence="2" key="1">
    <citation type="submission" date="2022-04" db="EMBL/GenBank/DDBJ databases">
        <title>Carnegiea gigantea Genome sequencing and assembly v2.</title>
        <authorList>
            <person name="Copetti D."/>
            <person name="Sanderson M.J."/>
            <person name="Burquez A."/>
            <person name="Wojciechowski M.F."/>
        </authorList>
    </citation>
    <scope>NUCLEOTIDE SEQUENCE</scope>
    <source>
        <strain evidence="2">SGP5-SGP5p</strain>
        <tissue evidence="2">Aerial part</tissue>
    </source>
</reference>
<gene>
    <name evidence="2" type="ORF">Cgig2_024247</name>
</gene>
<comment type="caution">
    <text evidence="2">The sequence shown here is derived from an EMBL/GenBank/DDBJ whole genome shotgun (WGS) entry which is preliminary data.</text>
</comment>
<dbReference type="EMBL" id="JAKOGI010000498">
    <property type="protein sequence ID" value="KAJ8434129.1"/>
    <property type="molecule type" value="Genomic_DNA"/>
</dbReference>
<accession>A0A9Q1QA52</accession>
<feature type="compositionally biased region" description="Basic residues" evidence="1">
    <location>
        <begin position="94"/>
        <end position="103"/>
    </location>
</feature>
<dbReference type="Proteomes" id="UP001153076">
    <property type="component" value="Unassembled WGS sequence"/>
</dbReference>
<keyword evidence="3" id="KW-1185">Reference proteome</keyword>
<organism evidence="2 3">
    <name type="scientific">Carnegiea gigantea</name>
    <dbReference type="NCBI Taxonomy" id="171969"/>
    <lineage>
        <taxon>Eukaryota</taxon>
        <taxon>Viridiplantae</taxon>
        <taxon>Streptophyta</taxon>
        <taxon>Embryophyta</taxon>
        <taxon>Tracheophyta</taxon>
        <taxon>Spermatophyta</taxon>
        <taxon>Magnoliopsida</taxon>
        <taxon>eudicotyledons</taxon>
        <taxon>Gunneridae</taxon>
        <taxon>Pentapetalae</taxon>
        <taxon>Caryophyllales</taxon>
        <taxon>Cactineae</taxon>
        <taxon>Cactaceae</taxon>
        <taxon>Cactoideae</taxon>
        <taxon>Echinocereeae</taxon>
        <taxon>Carnegiea</taxon>
    </lineage>
</organism>
<feature type="compositionally biased region" description="Acidic residues" evidence="1">
    <location>
        <begin position="110"/>
        <end position="119"/>
    </location>
</feature>
<dbReference type="AlphaFoldDB" id="A0A9Q1QA52"/>
<sequence length="156" mass="18240">MALYVLGNFEWHCRKVVFPPAPLPYNYRELCPDFNLAVAEEYAQDYEVPELPQVVFMAMLLNDVVKLGVLSRHGLGVTGVGSWRPVDRKRPVTRMRRRVRGRTAKPPSSDGDEEETEEMADYERENFRWHWRSASCTPRPLPEDYRELCLHFVLSK</sequence>
<name>A0A9Q1QA52_9CARY</name>
<protein>
    <submittedName>
        <fullName evidence="2">Uncharacterized protein</fullName>
    </submittedName>
</protein>
<evidence type="ECO:0000313" key="2">
    <source>
        <dbReference type="EMBL" id="KAJ8434129.1"/>
    </source>
</evidence>
<feature type="region of interest" description="Disordered" evidence="1">
    <location>
        <begin position="94"/>
        <end position="119"/>
    </location>
</feature>